<dbReference type="Gene3D" id="1.10.10.2910">
    <property type="match status" value="1"/>
</dbReference>
<sequence length="143" mass="16995">MVNFIKIKKLVKKLKKKYNTDNPLKIAEKMNFILKYEDLGDVVGYYKICLRKTYIVLNQKLSYEGILLATAHEICHAIEHKSQVTRFMSSYFFPKNSIYELEADLFALEFLGKDFYIENIEEVGIAQKRFQELENIINEFYEE</sequence>
<accession>A0A162IGN9</accession>
<dbReference type="EMBL" id="LVEA01000107">
    <property type="protein sequence ID" value="KYL00481.1"/>
    <property type="molecule type" value="Genomic_DNA"/>
</dbReference>
<evidence type="ECO:0000313" key="3">
    <source>
        <dbReference type="Proteomes" id="UP000075816"/>
    </source>
</evidence>
<dbReference type="Proteomes" id="UP000075816">
    <property type="component" value="Unassembled WGS sequence"/>
</dbReference>
<dbReference type="KEGG" id="fnf:BSQ88_07750"/>
<dbReference type="RefSeq" id="WP_062623828.1">
    <property type="nucleotide sequence ID" value="NZ_CAXOUE010000018.1"/>
</dbReference>
<comment type="caution">
    <text evidence="2">The sequence shown here is derived from an EMBL/GenBank/DDBJ whole genome shotgun (WGS) entry which is preliminary data.</text>
</comment>
<gene>
    <name evidence="2" type="ORF">A2J07_08270</name>
</gene>
<feature type="domain" description="IrrE N-terminal-like" evidence="1">
    <location>
        <begin position="42"/>
        <end position="112"/>
    </location>
</feature>
<proteinExistence type="predicted"/>
<dbReference type="InterPro" id="IPR010359">
    <property type="entry name" value="IrrE_HExxH"/>
</dbReference>
<dbReference type="GeneID" id="75076320"/>
<evidence type="ECO:0000259" key="1">
    <source>
        <dbReference type="Pfam" id="PF06114"/>
    </source>
</evidence>
<organism evidence="2 3">
    <name type="scientific">Fusobacterium necrophorum subsp. funduliforme</name>
    <dbReference type="NCBI Taxonomy" id="143387"/>
    <lineage>
        <taxon>Bacteria</taxon>
        <taxon>Fusobacteriati</taxon>
        <taxon>Fusobacteriota</taxon>
        <taxon>Fusobacteriia</taxon>
        <taxon>Fusobacteriales</taxon>
        <taxon>Fusobacteriaceae</taxon>
        <taxon>Fusobacterium</taxon>
    </lineage>
</organism>
<protein>
    <recommendedName>
        <fullName evidence="1">IrrE N-terminal-like domain-containing protein</fullName>
    </recommendedName>
</protein>
<evidence type="ECO:0000313" key="2">
    <source>
        <dbReference type="EMBL" id="KYL00481.1"/>
    </source>
</evidence>
<name>A0A162IGN9_9FUSO</name>
<dbReference type="Pfam" id="PF06114">
    <property type="entry name" value="Peptidase_M78"/>
    <property type="match status" value="1"/>
</dbReference>
<dbReference type="AlphaFoldDB" id="A0A162IGN9"/>
<reference evidence="2 3" key="1">
    <citation type="submission" date="2016-03" db="EMBL/GenBank/DDBJ databases">
        <title>Comparative genomics of human isolates of Fusobacterium necrophorum.</title>
        <authorList>
            <person name="Jensen A."/>
            <person name="Bank S."/>
            <person name="Andersen P.S."/>
            <person name="Kristensen L.H."/>
            <person name="Prag J."/>
        </authorList>
    </citation>
    <scope>NUCLEOTIDE SEQUENCE [LARGE SCALE GENOMIC DNA]</scope>
    <source>
        <strain evidence="2 3">LS_1264</strain>
    </source>
</reference>